<dbReference type="Gene3D" id="3.30.420.150">
    <property type="entry name" value="Exopolyphosphatase. Domain 2"/>
    <property type="match status" value="1"/>
</dbReference>
<gene>
    <name evidence="6" type="ORF">MFLAVUS_011278</name>
</gene>
<name>A0ABP9ZF35_9FUNG</name>
<reference evidence="6 7" key="1">
    <citation type="submission" date="2024-04" db="EMBL/GenBank/DDBJ databases">
        <title>genome sequences of Mucor flavus KT1a and Helicostylum pulchrum KT1b strains isolated from the surface of a dry-aged beef.</title>
        <authorList>
            <person name="Toyotome T."/>
            <person name="Hosono M."/>
            <person name="Torimaru M."/>
            <person name="Fukuda K."/>
            <person name="Mikami N."/>
        </authorList>
    </citation>
    <scope>NUCLEOTIDE SEQUENCE [LARGE SCALE GENOMIC DNA]</scope>
    <source>
        <strain evidence="6 7">KT1a</strain>
    </source>
</reference>
<dbReference type="PANTHER" id="PTHR11782:SF83">
    <property type="entry name" value="GUANOSINE-DIPHOSPHATASE"/>
    <property type="match status" value="1"/>
</dbReference>
<proteinExistence type="inferred from homology"/>
<dbReference type="EMBL" id="BAABUK010000048">
    <property type="protein sequence ID" value="GAA5817727.1"/>
    <property type="molecule type" value="Genomic_DNA"/>
</dbReference>
<dbReference type="InterPro" id="IPR000407">
    <property type="entry name" value="GDA1_CD39_NTPase"/>
</dbReference>
<evidence type="ECO:0000256" key="4">
    <source>
        <dbReference type="ARBA" id="ARBA00038903"/>
    </source>
</evidence>
<evidence type="ECO:0000313" key="7">
    <source>
        <dbReference type="Proteomes" id="UP001473302"/>
    </source>
</evidence>
<dbReference type="EC" id="3.6.1.42" evidence="4"/>
<keyword evidence="7" id="KW-1185">Reference proteome</keyword>
<dbReference type="Pfam" id="PF01150">
    <property type="entry name" value="GDA1_CD39"/>
    <property type="match status" value="1"/>
</dbReference>
<evidence type="ECO:0000313" key="6">
    <source>
        <dbReference type="EMBL" id="GAA5817727.1"/>
    </source>
</evidence>
<dbReference type="Gene3D" id="3.30.420.40">
    <property type="match status" value="1"/>
</dbReference>
<comment type="function">
    <text evidence="3">After transfer of sugars to endogenous macromolecular acceptors, the enzyme converts nucleoside diphosphates to nucleoside monophosphates which in turn exit the Golgi lumen in a coupled antiporter reaction, allowing entry of additional nucleotide sugar from the cytosol.</text>
</comment>
<sequence>MVLDSASDHCSVAYPGKPIIQYAIMIDAGSSGSRVHIYKFNHCKQYPELENEVFKMISPGLSSYEPQDAADSLHDLLQLAVESVPKDMHHCTPIAVKATAGLRLLGTDKSTGILNAVRKIIEEQYPFPVNSIEIMEGTEEGVYAWITVNYLLGNLKPNGTSVATFDLGGASTQIVMEPELNMVAGNHQYQLSYANRDYNLYQHSYLGFGLMEARRRVKEQIVKNWKDTVPNSVHHPCLPNGHKEIIKWTDFTVTKNVELVGTGAGHAACRAVVENIFEKEKTCPISPCGFDGIYQPSIADYFSDRDLYLFSFFYDLTEPLGMSSDFTIREFGELAYKVCNGDPELFRHIPNALDVLQKSPDYCLDLTYTHALLRIGYEVAPERLVRTAKKIRDAETGWCLGASITMIDQNQLCKN</sequence>
<evidence type="ECO:0000256" key="3">
    <source>
        <dbReference type="ARBA" id="ARBA00037742"/>
    </source>
</evidence>
<comment type="caution">
    <text evidence="6">The sequence shown here is derived from an EMBL/GenBank/DDBJ whole genome shotgun (WGS) entry which is preliminary data.</text>
</comment>
<dbReference type="PANTHER" id="PTHR11782">
    <property type="entry name" value="ADENOSINE/GUANOSINE DIPHOSPHATASE"/>
    <property type="match status" value="1"/>
</dbReference>
<dbReference type="Proteomes" id="UP001473302">
    <property type="component" value="Unassembled WGS sequence"/>
</dbReference>
<protein>
    <recommendedName>
        <fullName evidence="4">guanosine-diphosphatase</fullName>
        <ecNumber evidence="4">3.6.1.42</ecNumber>
    </recommendedName>
</protein>
<comment type="similarity">
    <text evidence="1 5">Belongs to the GDA1/CD39 NTPase family.</text>
</comment>
<evidence type="ECO:0000256" key="5">
    <source>
        <dbReference type="RuleBase" id="RU003833"/>
    </source>
</evidence>
<evidence type="ECO:0000256" key="1">
    <source>
        <dbReference type="ARBA" id="ARBA00009283"/>
    </source>
</evidence>
<accession>A0ABP9ZF35</accession>
<dbReference type="PROSITE" id="PS01238">
    <property type="entry name" value="GDA1_CD39_NTPASE"/>
    <property type="match status" value="1"/>
</dbReference>
<organism evidence="6 7">
    <name type="scientific">Mucor flavus</name>
    <dbReference type="NCBI Taxonomy" id="439312"/>
    <lineage>
        <taxon>Eukaryota</taxon>
        <taxon>Fungi</taxon>
        <taxon>Fungi incertae sedis</taxon>
        <taxon>Mucoromycota</taxon>
        <taxon>Mucoromycotina</taxon>
        <taxon>Mucoromycetes</taxon>
        <taxon>Mucorales</taxon>
        <taxon>Mucorineae</taxon>
        <taxon>Mucoraceae</taxon>
        <taxon>Mucor</taxon>
    </lineage>
</organism>
<keyword evidence="2 5" id="KW-0378">Hydrolase</keyword>
<evidence type="ECO:0000256" key="2">
    <source>
        <dbReference type="ARBA" id="ARBA00022801"/>
    </source>
</evidence>